<organism evidence="1 2">
    <name type="scientific">Gordonia phage GMA2</name>
    <dbReference type="NCBI Taxonomy" id="1647283"/>
    <lineage>
        <taxon>Viruses</taxon>
        <taxon>Duplodnaviria</taxon>
        <taxon>Heunggongvirae</taxon>
        <taxon>Uroviricota</taxon>
        <taxon>Caudoviricetes</taxon>
        <taxon>Gimaduovirus</taxon>
        <taxon>Gimaduovirus GMA2</taxon>
    </lineage>
</organism>
<keyword evidence="2" id="KW-1185">Reference proteome</keyword>
<gene>
    <name evidence="1" type="ORF">GMA2_23</name>
</gene>
<proteinExistence type="predicted"/>
<dbReference type="EMBL" id="KR063281">
    <property type="protein sequence ID" value="AKJ72561.1"/>
    <property type="molecule type" value="Genomic_DNA"/>
</dbReference>
<dbReference type="Proteomes" id="UP000221359">
    <property type="component" value="Segment"/>
</dbReference>
<dbReference type="SUPFAM" id="SSF53448">
    <property type="entry name" value="Nucleotide-diphospho-sugar transferases"/>
    <property type="match status" value="1"/>
</dbReference>
<protein>
    <recommendedName>
        <fullName evidence="3">Glycosyltransferase</fullName>
    </recommendedName>
</protein>
<sequence>MSVNYTVVGDTRRKSQALDLVEKLDASLALDSHGRWGPGINHLRAWVLGNTLKSDWIAVIEDDAILCDDFVEKVDKLLETAPTDVVSLYLGTGYPRHLVRSAQSAVELAESRGENWLTLHTLNHAVCVLVRQSRVNDMLSVILPRRHHAADEAISEWAQLRGIRISYPTVSLVDHRDEEPIISSSKRSDNEKRSLARRAFRFLG</sequence>
<evidence type="ECO:0000313" key="1">
    <source>
        <dbReference type="EMBL" id="AKJ72561.1"/>
    </source>
</evidence>
<evidence type="ECO:0000313" key="2">
    <source>
        <dbReference type="Proteomes" id="UP000221359"/>
    </source>
</evidence>
<dbReference type="InterPro" id="IPR029044">
    <property type="entry name" value="Nucleotide-diphossugar_trans"/>
</dbReference>
<evidence type="ECO:0008006" key="3">
    <source>
        <dbReference type="Google" id="ProtNLM"/>
    </source>
</evidence>
<reference evidence="1 2" key="1">
    <citation type="journal article" date="2015" name="PLoS ONE">
        <title>Lysis to Kill: Evaluation of the Lytic Abilities, and Genomics of Nine Bacteriophages Infective for Gordonia spp. and Their Potential Use in Activated Sludge Foam Biocontrol.</title>
        <authorList>
            <person name="Dyson Z.A."/>
            <person name="Tucci J."/>
            <person name="Seviour R.J."/>
            <person name="Petrovski S."/>
        </authorList>
    </citation>
    <scope>NUCLEOTIDE SEQUENCE [LARGE SCALE GENOMIC DNA]</scope>
</reference>
<accession>A0A0K0N7C7</accession>
<name>A0A0K0N7C7_9CAUD</name>